<name>B8FE54_DESAL</name>
<dbReference type="GO" id="GO:0008953">
    <property type="term" value="F:penicillin amidase activity"/>
    <property type="evidence" value="ECO:0007669"/>
    <property type="project" value="UniProtKB-EC"/>
</dbReference>
<dbReference type="Gene3D" id="3.60.20.10">
    <property type="entry name" value="Glutamine Phosphoribosylpyrophosphate, subunit 1, domain 1"/>
    <property type="match status" value="1"/>
</dbReference>
<dbReference type="Pfam" id="PF01804">
    <property type="entry name" value="Penicil_amidase"/>
    <property type="match status" value="1"/>
</dbReference>
<dbReference type="RefSeq" id="WP_015949872.1">
    <property type="nucleotide sequence ID" value="NC_011768.1"/>
</dbReference>
<dbReference type="PANTHER" id="PTHR34218">
    <property type="entry name" value="PEPTIDASE S45 PENICILLIN AMIDASE"/>
    <property type="match status" value="1"/>
</dbReference>
<dbReference type="EMBL" id="CP001322">
    <property type="protein sequence ID" value="ACL06835.1"/>
    <property type="molecule type" value="Genomic_DNA"/>
</dbReference>
<accession>B8FE54</accession>
<feature type="chain" id="PRO_5002869219" evidence="4">
    <location>
        <begin position="32"/>
        <end position="970"/>
    </location>
</feature>
<dbReference type="InterPro" id="IPR029055">
    <property type="entry name" value="Ntn_hydrolases_N"/>
</dbReference>
<dbReference type="PANTHER" id="PTHR34218:SF4">
    <property type="entry name" value="ACYL-HOMOSERINE LACTONE ACYLASE QUIP"/>
    <property type="match status" value="1"/>
</dbReference>
<dbReference type="Gene3D" id="2.30.120.10">
    <property type="match status" value="1"/>
</dbReference>
<keyword evidence="6" id="KW-1185">Reference proteome</keyword>
<keyword evidence="4" id="KW-0732">Signal</keyword>
<evidence type="ECO:0000256" key="2">
    <source>
        <dbReference type="ARBA" id="ARBA00022801"/>
    </source>
</evidence>
<proteinExistence type="inferred from homology"/>
<reference evidence="5 6" key="1">
    <citation type="journal article" date="2012" name="Environ. Microbiol.">
        <title>The genome sequence of Desulfatibacillum alkenivorans AK-01: a blueprint for anaerobic alkane oxidation.</title>
        <authorList>
            <person name="Callaghan A.V."/>
            <person name="Morris B.E."/>
            <person name="Pereira I.A."/>
            <person name="McInerney M.J."/>
            <person name="Austin R.N."/>
            <person name="Groves J.T."/>
            <person name="Kukor J.J."/>
            <person name="Suflita J.M."/>
            <person name="Young L.Y."/>
            <person name="Zylstra G.J."/>
            <person name="Wawrik B."/>
        </authorList>
    </citation>
    <scope>NUCLEOTIDE SEQUENCE [LARGE SCALE GENOMIC DNA]</scope>
    <source>
        <strain evidence="5 6">AK-01</strain>
    </source>
</reference>
<evidence type="ECO:0000256" key="1">
    <source>
        <dbReference type="ARBA" id="ARBA00006586"/>
    </source>
</evidence>
<dbReference type="AlphaFoldDB" id="B8FE54"/>
<evidence type="ECO:0000256" key="3">
    <source>
        <dbReference type="ARBA" id="ARBA00023145"/>
    </source>
</evidence>
<dbReference type="EC" id="3.5.1.11" evidence="5"/>
<feature type="signal peptide" evidence="4">
    <location>
        <begin position="1"/>
        <end position="31"/>
    </location>
</feature>
<gene>
    <name evidence="5" type="ordered locus">Dalk_5165</name>
</gene>
<dbReference type="GO" id="GO:0017000">
    <property type="term" value="P:antibiotic biosynthetic process"/>
    <property type="evidence" value="ECO:0007669"/>
    <property type="project" value="InterPro"/>
</dbReference>
<dbReference type="eggNOG" id="COG2366">
    <property type="taxonomic scope" value="Bacteria"/>
</dbReference>
<dbReference type="InterPro" id="IPR002692">
    <property type="entry name" value="S45"/>
</dbReference>
<evidence type="ECO:0000313" key="6">
    <source>
        <dbReference type="Proteomes" id="UP000000739"/>
    </source>
</evidence>
<keyword evidence="3" id="KW-0865">Zymogen</keyword>
<dbReference type="Gene3D" id="1.10.1400.10">
    <property type="match status" value="1"/>
</dbReference>
<dbReference type="Proteomes" id="UP000000739">
    <property type="component" value="Chromosome"/>
</dbReference>
<evidence type="ECO:0000313" key="5">
    <source>
        <dbReference type="EMBL" id="ACL06835.1"/>
    </source>
</evidence>
<comment type="similarity">
    <text evidence="1">Belongs to the peptidase S45 family.</text>
</comment>
<dbReference type="KEGG" id="dal:Dalk_5165"/>
<dbReference type="Gene3D" id="1.10.287.150">
    <property type="match status" value="1"/>
</dbReference>
<keyword evidence="2 5" id="KW-0378">Hydrolase</keyword>
<protein>
    <submittedName>
        <fullName evidence="5">Penicillin amidase</fullName>
        <ecNumber evidence="5">3.5.1.11</ecNumber>
    </submittedName>
</protein>
<evidence type="ECO:0000256" key="4">
    <source>
        <dbReference type="SAM" id="SignalP"/>
    </source>
</evidence>
<dbReference type="HOGENOM" id="CLU_012867_0_0_7"/>
<sequence length="970" mass="107187">MKQVKGPYWLVRTLCLICVLAVGFATTIATTSSDDDDDFSQTILNGKFLDTAVEGLGYDSGADSGITTTNGVFDYLKGKEIRFYLGGIQLGDWANVGPILTPMDLIGGALDYTDEEVTNILRFLQTIDADQDLSNGIQITAAMRANAANLTLDFTEPNFSANAQAIIDLIMAPAAAGTYTLIDAATAQRHFRETLSDISEVVLTRDDLGVPIINGSPRASLYDMFTKLGYAVAQDRLWQIETFRRTANGQLAELFGPGYVEDDLLMLTTGYTDDELQAAFDAMDDKYKSIIKGYVNGINTHIDEIMGDPSLLPVEFAGTSCPLTYWDELDILAWGATMQRNFDPEGRGLTGQVDNMSLWAELEANYGTLQGWGMFEDLRWINDPDALTYIPAPVVPAAITKSAPESPGAMDLDPDAAAALAQAMRERQENNIENLKAINAYVKMGSYAWVVDGAKTESGNPIIYSGPQMGFSVPSIIGEASLKGAGLNVSGMYVPGIPGIVIGRTPHHAWSMQVGHAHTLDYYWDSACDVVMSRTVNINVAGVGVQTYTLYRTEHGPIVNPMPFDPATYVWDGTNPILSIKYSQWEYELNLVEPVYQVDTATSMDEFGAGIENMALSQHFCYADKDGNIAYWMSGRNPVRPAGEWRFPQGASAPQLEWDAAVLQARSTDRNTDQHYYCGWNNKTNIGYNNTYNNFGYFFGPFHRAHVVDEYLAANDNLTFEEVRDLALNIATTYSFGGGGNPWAFVDDEFTAAVDAYNAITPTQAFTDALTLLQNWDGHFVDGGATEWAEGLDRADAWILMDAWTREVVRLTFEDEFSGAMYDAQNTQLLFNVILHSFPDSAIQNNYDWFQNAVNPLAPQTFDDIVVTALNNVLEDLDWSARPWGTGKRGVIEYRHPVLNNQKVWETPFSARSTYAHCVEYGPSGPVRVESMFPLGPSGFIDTSMNFDPYYFSLTTNYDAFAPRDFPVPQ</sequence>
<organism evidence="5 6">
    <name type="scientific">Desulfatibacillum aliphaticivorans</name>
    <dbReference type="NCBI Taxonomy" id="218208"/>
    <lineage>
        <taxon>Bacteria</taxon>
        <taxon>Pseudomonadati</taxon>
        <taxon>Thermodesulfobacteriota</taxon>
        <taxon>Desulfobacteria</taxon>
        <taxon>Desulfobacterales</taxon>
        <taxon>Desulfatibacillaceae</taxon>
        <taxon>Desulfatibacillum</taxon>
    </lineage>
</organism>
<dbReference type="MEROPS" id="S45.001"/>
<dbReference type="InterPro" id="IPR023343">
    <property type="entry name" value="Penicillin_amidase_dom1"/>
</dbReference>
<dbReference type="Gene3D" id="1.10.439.10">
    <property type="entry name" value="Penicillin Amidohydrolase, domain 1"/>
    <property type="match status" value="1"/>
</dbReference>
<dbReference type="InterPro" id="IPR043146">
    <property type="entry name" value="Penicillin_amidase_N_B-knob"/>
</dbReference>
<dbReference type="InterPro" id="IPR043147">
    <property type="entry name" value="Penicillin_amidase_A-knob"/>
</dbReference>
<dbReference type="SUPFAM" id="SSF56235">
    <property type="entry name" value="N-terminal nucleophile aminohydrolases (Ntn hydrolases)"/>
    <property type="match status" value="1"/>
</dbReference>